<protein>
    <submittedName>
        <fullName evidence="2">Uncharacterized protein</fullName>
    </submittedName>
</protein>
<gene>
    <name evidence="2" type="ORF">PAHAL_9G419600</name>
</gene>
<evidence type="ECO:0000313" key="2">
    <source>
        <dbReference type="EMBL" id="PVH32525.1"/>
    </source>
</evidence>
<name>A0A2T8I4C1_9POAL</name>
<organism evidence="2">
    <name type="scientific">Panicum hallii</name>
    <dbReference type="NCBI Taxonomy" id="206008"/>
    <lineage>
        <taxon>Eukaryota</taxon>
        <taxon>Viridiplantae</taxon>
        <taxon>Streptophyta</taxon>
        <taxon>Embryophyta</taxon>
        <taxon>Tracheophyta</taxon>
        <taxon>Spermatophyta</taxon>
        <taxon>Magnoliopsida</taxon>
        <taxon>Liliopsida</taxon>
        <taxon>Poales</taxon>
        <taxon>Poaceae</taxon>
        <taxon>PACMAD clade</taxon>
        <taxon>Panicoideae</taxon>
        <taxon>Panicodae</taxon>
        <taxon>Paniceae</taxon>
        <taxon>Panicinae</taxon>
        <taxon>Panicum</taxon>
        <taxon>Panicum sect. Panicum</taxon>
    </lineage>
</organism>
<sequence>MDCINRTLVGQPMPDKPWTTSGHIDVHTSNRRPPSSRFKRVYIFPLLTVQNR</sequence>
<dbReference type="Gramene" id="PVH32525">
    <property type="protein sequence ID" value="PVH32525"/>
    <property type="gene ID" value="PAHAL_9G419600"/>
</dbReference>
<dbReference type="AlphaFoldDB" id="A0A2T8I4C1"/>
<dbReference type="Proteomes" id="UP000243499">
    <property type="component" value="Chromosome 9"/>
</dbReference>
<feature type="region of interest" description="Disordered" evidence="1">
    <location>
        <begin position="1"/>
        <end position="32"/>
    </location>
</feature>
<accession>A0A2T8I4C1</accession>
<dbReference type="EMBL" id="CM008054">
    <property type="protein sequence ID" value="PVH32525.1"/>
    <property type="molecule type" value="Genomic_DNA"/>
</dbReference>
<proteinExistence type="predicted"/>
<evidence type="ECO:0000256" key="1">
    <source>
        <dbReference type="SAM" id="MobiDB-lite"/>
    </source>
</evidence>
<reference evidence="2" key="1">
    <citation type="submission" date="2018-04" db="EMBL/GenBank/DDBJ databases">
        <title>WGS assembly of Panicum hallii.</title>
        <authorList>
            <person name="Lovell J."/>
            <person name="Jenkins J."/>
            <person name="Lowry D."/>
            <person name="Mamidi S."/>
            <person name="Sreedasyam A."/>
            <person name="Weng X."/>
            <person name="Barry K."/>
            <person name="Bonette J."/>
            <person name="Campitelli B."/>
            <person name="Daum C."/>
            <person name="Gordon S."/>
            <person name="Gould B."/>
            <person name="Lipzen A."/>
            <person name="Macqueen A."/>
            <person name="Palacio-Mejia J."/>
            <person name="Plott C."/>
            <person name="Shakirov E."/>
            <person name="Shu S."/>
            <person name="Yoshinaga Y."/>
            <person name="Zane M."/>
            <person name="Rokhsar D."/>
            <person name="Grimwood J."/>
            <person name="Schmutz J."/>
            <person name="Juenger T."/>
        </authorList>
    </citation>
    <scope>NUCLEOTIDE SEQUENCE [LARGE SCALE GENOMIC DNA]</scope>
    <source>
        <strain evidence="2">FIL2</strain>
    </source>
</reference>